<keyword evidence="4" id="KW-1185">Reference proteome</keyword>
<dbReference type="EMBL" id="CAKOGL010000018">
    <property type="protein sequence ID" value="CAH2097332.1"/>
    <property type="molecule type" value="Genomic_DNA"/>
</dbReference>
<dbReference type="Proteomes" id="UP001153954">
    <property type="component" value="Unassembled WGS sequence"/>
</dbReference>
<accession>A0AAU9UEC3</accession>
<sequence length="232" mass="27164">MIYFIIFIFITPSLSQYQQFIGSGLRPDVTFGDHNDRFDISKFLRQQQKVNYKNEILDAQSEEFRRRASGKKNDRSIKINDHKTKKNNDETDTKSLIELLKTGKGNKKMRKKIVRKVEDHVNELANSIILKMRSLRRNFDDDFAYHDNMNSDGGNVEDYITNLKKFDVGLQDLREDDMKISSRRLQDIVDELHGSKPIRRVMVDPEKEILLHYAFPLDVKIKGFLQPSPDAL</sequence>
<evidence type="ECO:0000256" key="1">
    <source>
        <dbReference type="SAM" id="MobiDB-lite"/>
    </source>
</evidence>
<keyword evidence="2" id="KW-0732">Signal</keyword>
<feature type="signal peptide" evidence="2">
    <location>
        <begin position="1"/>
        <end position="15"/>
    </location>
</feature>
<feature type="chain" id="PRO_5043998334" evidence="2">
    <location>
        <begin position="16"/>
        <end position="232"/>
    </location>
</feature>
<evidence type="ECO:0000313" key="3">
    <source>
        <dbReference type="EMBL" id="CAH2097332.1"/>
    </source>
</evidence>
<gene>
    <name evidence="3" type="ORF">EEDITHA_LOCUS12568</name>
</gene>
<evidence type="ECO:0000256" key="2">
    <source>
        <dbReference type="SAM" id="SignalP"/>
    </source>
</evidence>
<comment type="caution">
    <text evidence="3">The sequence shown here is derived from an EMBL/GenBank/DDBJ whole genome shotgun (WGS) entry which is preliminary data.</text>
</comment>
<organism evidence="3 4">
    <name type="scientific">Euphydryas editha</name>
    <name type="common">Edith's checkerspot</name>
    <dbReference type="NCBI Taxonomy" id="104508"/>
    <lineage>
        <taxon>Eukaryota</taxon>
        <taxon>Metazoa</taxon>
        <taxon>Ecdysozoa</taxon>
        <taxon>Arthropoda</taxon>
        <taxon>Hexapoda</taxon>
        <taxon>Insecta</taxon>
        <taxon>Pterygota</taxon>
        <taxon>Neoptera</taxon>
        <taxon>Endopterygota</taxon>
        <taxon>Lepidoptera</taxon>
        <taxon>Glossata</taxon>
        <taxon>Ditrysia</taxon>
        <taxon>Papilionoidea</taxon>
        <taxon>Nymphalidae</taxon>
        <taxon>Nymphalinae</taxon>
        <taxon>Euphydryas</taxon>
    </lineage>
</organism>
<protein>
    <submittedName>
        <fullName evidence="3">Uncharacterized protein</fullName>
    </submittedName>
</protein>
<feature type="region of interest" description="Disordered" evidence="1">
    <location>
        <begin position="63"/>
        <end position="90"/>
    </location>
</feature>
<name>A0AAU9UEC3_EUPED</name>
<evidence type="ECO:0000313" key="4">
    <source>
        <dbReference type="Proteomes" id="UP001153954"/>
    </source>
</evidence>
<dbReference type="AlphaFoldDB" id="A0AAU9UEC3"/>
<proteinExistence type="predicted"/>
<reference evidence="3" key="1">
    <citation type="submission" date="2022-03" db="EMBL/GenBank/DDBJ databases">
        <authorList>
            <person name="Tunstrom K."/>
        </authorList>
    </citation>
    <scope>NUCLEOTIDE SEQUENCE</scope>
</reference>